<dbReference type="Proteomes" id="UP000515806">
    <property type="component" value="Chromosome"/>
</dbReference>
<protein>
    <submittedName>
        <fullName evidence="5">Class I SAM-dependent methyltransferase</fullName>
    </submittedName>
</protein>
<dbReference type="Pfam" id="PF08241">
    <property type="entry name" value="Methyltransf_11"/>
    <property type="match status" value="1"/>
</dbReference>
<evidence type="ECO:0000313" key="6">
    <source>
        <dbReference type="Proteomes" id="UP000515806"/>
    </source>
</evidence>
<dbReference type="Gene3D" id="3.40.50.150">
    <property type="entry name" value="Vaccinia Virus protein VP39"/>
    <property type="match status" value="1"/>
</dbReference>
<dbReference type="KEGG" id="proe:H9L23_08920"/>
<keyword evidence="6" id="KW-1185">Reference proteome</keyword>
<keyword evidence="2 5" id="KW-0808">Transferase</keyword>
<evidence type="ECO:0000256" key="1">
    <source>
        <dbReference type="ARBA" id="ARBA00022603"/>
    </source>
</evidence>
<dbReference type="GO" id="GO:0008757">
    <property type="term" value="F:S-adenosylmethionine-dependent methyltransferase activity"/>
    <property type="evidence" value="ECO:0007669"/>
    <property type="project" value="InterPro"/>
</dbReference>
<accession>A0A7G9QLF3</accession>
<evidence type="ECO:0000256" key="2">
    <source>
        <dbReference type="ARBA" id="ARBA00022679"/>
    </source>
</evidence>
<feature type="domain" description="Methyltransferase type 11" evidence="4">
    <location>
        <begin position="47"/>
        <end position="141"/>
    </location>
</feature>
<keyword evidence="3" id="KW-0949">S-adenosyl-L-methionine</keyword>
<dbReference type="InterPro" id="IPR013216">
    <property type="entry name" value="Methyltransf_11"/>
</dbReference>
<dbReference type="CDD" id="cd02440">
    <property type="entry name" value="AdoMet_MTases"/>
    <property type="match status" value="1"/>
</dbReference>
<keyword evidence="1 5" id="KW-0489">Methyltransferase</keyword>
<reference evidence="5 6" key="1">
    <citation type="submission" date="2020-08" db="EMBL/GenBank/DDBJ databases">
        <title>Genome sequence of Pedobacter roseus KACC 11594T.</title>
        <authorList>
            <person name="Hyun D.-W."/>
            <person name="Bae J.-W."/>
        </authorList>
    </citation>
    <scope>NUCLEOTIDE SEQUENCE [LARGE SCALE GENOMIC DNA]</scope>
    <source>
        <strain evidence="5 6">KACC 11594</strain>
    </source>
</reference>
<evidence type="ECO:0000256" key="3">
    <source>
        <dbReference type="ARBA" id="ARBA00022691"/>
    </source>
</evidence>
<name>A0A7G9QLF3_9SPHI</name>
<gene>
    <name evidence="5" type="ORF">H9L23_08920</name>
</gene>
<dbReference type="GO" id="GO:0032259">
    <property type="term" value="P:methylation"/>
    <property type="evidence" value="ECO:0007669"/>
    <property type="project" value="UniProtKB-KW"/>
</dbReference>
<dbReference type="RefSeq" id="WP_187594626.1">
    <property type="nucleotide sequence ID" value="NZ_CP060723.1"/>
</dbReference>
<evidence type="ECO:0000259" key="4">
    <source>
        <dbReference type="Pfam" id="PF08241"/>
    </source>
</evidence>
<dbReference type="SUPFAM" id="SSF53335">
    <property type="entry name" value="S-adenosyl-L-methionine-dependent methyltransferases"/>
    <property type="match status" value="1"/>
</dbReference>
<dbReference type="EMBL" id="CP060723">
    <property type="protein sequence ID" value="QNN44178.1"/>
    <property type="molecule type" value="Genomic_DNA"/>
</dbReference>
<dbReference type="AlphaFoldDB" id="A0A7G9QLF3"/>
<evidence type="ECO:0000313" key="5">
    <source>
        <dbReference type="EMBL" id="QNN44178.1"/>
    </source>
</evidence>
<organism evidence="5 6">
    <name type="scientific">Pedobacter roseus</name>
    <dbReference type="NCBI Taxonomy" id="336820"/>
    <lineage>
        <taxon>Bacteria</taxon>
        <taxon>Pseudomonadati</taxon>
        <taxon>Bacteroidota</taxon>
        <taxon>Sphingobacteriia</taxon>
        <taxon>Sphingobacteriales</taxon>
        <taxon>Sphingobacteriaceae</taxon>
        <taxon>Pedobacter</taxon>
    </lineage>
</organism>
<dbReference type="PANTHER" id="PTHR43464">
    <property type="entry name" value="METHYLTRANSFERASE"/>
    <property type="match status" value="1"/>
</dbReference>
<dbReference type="PANTHER" id="PTHR43464:SF19">
    <property type="entry name" value="UBIQUINONE BIOSYNTHESIS O-METHYLTRANSFERASE, MITOCHONDRIAL"/>
    <property type="match status" value="1"/>
</dbReference>
<dbReference type="InterPro" id="IPR029063">
    <property type="entry name" value="SAM-dependent_MTases_sf"/>
</dbReference>
<sequence>MRENKYDDSEFFKQYSLMNRSVNGLEGAGEWHILRSLFPDFENKIVLDLGCGFGWHAKYAADHGAKSVVAIDLSENMLKKAIEINSSPKIDYQLCAIEDFNFKEEAYDIVISSLSFHYLTSFEEISCQINKSLVKGGVFIFSVEHPIFTAQGKQDWSYDTEGKPMHWPLDDYFMEGKRTANFLGADVVKYHRTLTSYISSLLNNGFEIKALVEPTPSELSLLEIPEMKNELRRPMFLIISALKK</sequence>
<proteinExistence type="predicted"/>